<dbReference type="AlphaFoldDB" id="A0A0R1LJB1"/>
<proteinExistence type="predicted"/>
<dbReference type="InterPro" id="IPR011051">
    <property type="entry name" value="RmlC_Cupin_sf"/>
</dbReference>
<dbReference type="EMBL" id="AZDV01000005">
    <property type="protein sequence ID" value="KRK96044.1"/>
    <property type="molecule type" value="Genomic_DNA"/>
</dbReference>
<dbReference type="Gene3D" id="2.60.120.10">
    <property type="entry name" value="Jelly Rolls"/>
    <property type="match status" value="1"/>
</dbReference>
<reference evidence="1 2" key="1">
    <citation type="journal article" date="2015" name="Genome Announc.">
        <title>Expanding the biotechnology potential of lactobacilli through comparative genomics of 213 strains and associated genera.</title>
        <authorList>
            <person name="Sun Z."/>
            <person name="Harris H.M."/>
            <person name="McCann A."/>
            <person name="Guo C."/>
            <person name="Argimon S."/>
            <person name="Zhang W."/>
            <person name="Yang X."/>
            <person name="Jeffery I.B."/>
            <person name="Cooney J.C."/>
            <person name="Kagawa T.F."/>
            <person name="Liu W."/>
            <person name="Song Y."/>
            <person name="Salvetti E."/>
            <person name="Wrobel A."/>
            <person name="Rasinkangas P."/>
            <person name="Parkhill J."/>
            <person name="Rea M.C."/>
            <person name="O'Sullivan O."/>
            <person name="Ritari J."/>
            <person name="Douillard F.P."/>
            <person name="Paul Ross R."/>
            <person name="Yang R."/>
            <person name="Briner A.E."/>
            <person name="Felis G.E."/>
            <person name="de Vos W.M."/>
            <person name="Barrangou R."/>
            <person name="Klaenhammer T.R."/>
            <person name="Caufield P.W."/>
            <person name="Cui Y."/>
            <person name="Zhang H."/>
            <person name="O'Toole P.W."/>
        </authorList>
    </citation>
    <scope>NUCLEOTIDE SEQUENCE [LARGE SCALE GENOMIC DNA]</scope>
    <source>
        <strain evidence="1 2">DSM 19394</strain>
    </source>
</reference>
<dbReference type="PATRIC" id="fig|1423715.3.peg.2586"/>
<dbReference type="SUPFAM" id="SSF51182">
    <property type="entry name" value="RmlC-like cupins"/>
    <property type="match status" value="1"/>
</dbReference>
<protein>
    <recommendedName>
        <fullName evidence="3">Cupin 2 conserved barrel domain-containing protein</fullName>
    </recommendedName>
</protein>
<organism evidence="1 2">
    <name type="scientific">Levilactobacillus acidifarinae DSM 19394 = JCM 15949</name>
    <dbReference type="NCBI Taxonomy" id="1423715"/>
    <lineage>
        <taxon>Bacteria</taxon>
        <taxon>Bacillati</taxon>
        <taxon>Bacillota</taxon>
        <taxon>Bacilli</taxon>
        <taxon>Lactobacillales</taxon>
        <taxon>Lactobacillaceae</taxon>
        <taxon>Levilactobacillus</taxon>
    </lineage>
</organism>
<dbReference type="Proteomes" id="UP000051955">
    <property type="component" value="Unassembled WGS sequence"/>
</dbReference>
<evidence type="ECO:0000313" key="1">
    <source>
        <dbReference type="EMBL" id="KRK96044.1"/>
    </source>
</evidence>
<sequence length="104" mass="11713">MIVPQLIKLVDEIQYRDHQIASKSFTHKLGIVLPFVLYALDAGESISNEQSTLTRLFEVVDGTLTVVTDHPIQVQTGEVLVIPANTLHEIRADQRCKFVQLETK</sequence>
<dbReference type="InterPro" id="IPR014710">
    <property type="entry name" value="RmlC-like_jellyroll"/>
</dbReference>
<dbReference type="STRING" id="1423715.FD25_GL002505"/>
<gene>
    <name evidence="1" type="ORF">FD25_GL002505</name>
</gene>
<dbReference type="OrthoDB" id="2223205at2"/>
<evidence type="ECO:0000313" key="2">
    <source>
        <dbReference type="Proteomes" id="UP000051955"/>
    </source>
</evidence>
<name>A0A0R1LJB1_9LACO</name>
<keyword evidence="2" id="KW-1185">Reference proteome</keyword>
<accession>A0A0R1LJB1</accession>
<comment type="caution">
    <text evidence="1">The sequence shown here is derived from an EMBL/GenBank/DDBJ whole genome shotgun (WGS) entry which is preliminary data.</text>
</comment>
<dbReference type="RefSeq" id="WP_057801405.1">
    <property type="nucleotide sequence ID" value="NZ_AZDV01000005.1"/>
</dbReference>
<evidence type="ECO:0008006" key="3">
    <source>
        <dbReference type="Google" id="ProtNLM"/>
    </source>
</evidence>